<dbReference type="AlphaFoldDB" id="A0AA40CQM2"/>
<keyword evidence="1" id="KW-0472">Membrane</keyword>
<name>A0AA40CQM2_9PEZI</name>
<dbReference type="Proteomes" id="UP001174936">
    <property type="component" value="Unassembled WGS sequence"/>
</dbReference>
<proteinExistence type="predicted"/>
<evidence type="ECO:0000313" key="3">
    <source>
        <dbReference type="Proteomes" id="UP001174936"/>
    </source>
</evidence>
<evidence type="ECO:0000256" key="1">
    <source>
        <dbReference type="SAM" id="Phobius"/>
    </source>
</evidence>
<protein>
    <submittedName>
        <fullName evidence="2">Uncharacterized protein</fullName>
    </submittedName>
</protein>
<dbReference type="EMBL" id="JAULSV010000004">
    <property type="protein sequence ID" value="KAK0647077.1"/>
    <property type="molecule type" value="Genomic_DNA"/>
</dbReference>
<keyword evidence="3" id="KW-1185">Reference proteome</keyword>
<comment type="caution">
    <text evidence="2">The sequence shown here is derived from an EMBL/GenBank/DDBJ whole genome shotgun (WGS) entry which is preliminary data.</text>
</comment>
<organism evidence="2 3">
    <name type="scientific">Cercophora newfieldiana</name>
    <dbReference type="NCBI Taxonomy" id="92897"/>
    <lineage>
        <taxon>Eukaryota</taxon>
        <taxon>Fungi</taxon>
        <taxon>Dikarya</taxon>
        <taxon>Ascomycota</taxon>
        <taxon>Pezizomycotina</taxon>
        <taxon>Sordariomycetes</taxon>
        <taxon>Sordariomycetidae</taxon>
        <taxon>Sordariales</taxon>
        <taxon>Lasiosphaeriaceae</taxon>
        <taxon>Cercophora</taxon>
    </lineage>
</organism>
<feature type="transmembrane region" description="Helical" evidence="1">
    <location>
        <begin position="242"/>
        <end position="261"/>
    </location>
</feature>
<accession>A0AA40CQM2</accession>
<keyword evidence="1" id="KW-0812">Transmembrane</keyword>
<gene>
    <name evidence="2" type="ORF">B0T16DRAFT_353944</name>
</gene>
<sequence length="609" mass="66684">MQHKAAQRTTHWCGVRPLQIFSSLLHTNLQPQTAQIRMDDSDDSLNLSSHFSGGLVEIAALTTLIGSAAAEALVLGDRGGAGLAWAGMSAFGILSLAKGCLAGSAPDWLRSTLGVRDSIVDAALGMRLDIRSKYKSSQDLARRDLGPAKAVAVIIPPTAQQSSSAWIETGPLHLTDIYALDRFATGPLNSVLNSPEGDLPVVYTFIRDPSYRPVTRADWIALSLSSLKLVEMYALFRLGRTHLYWVTALPGFFFLSAALLLQSKQATRGYARHEQTELDVLLGELPSAKVPGGVTRKILLRMPENFRRSKLWRAVWSLGALVCVASLLATYILLSKEDSNTFLTWLSFQLLWLGARLVVYPVMEGTDLMQFPALVGQDWQDLSPVLKTRALRLLWALAGYQMHVHPRGSYCYLEDQESIGRADSLLMTFKGRYRTAVPSLPRRCEAITVAMLGIWGDTVLASAAWLGGSTLAGMDVYDSVIVFLEVSGEVVAVPAVRVLSGTSLKAEIARAMGDPENSRPRFRMSKGLPNAGTGTYWIYWIPCEDGRWLQLETEEMKILGRRQAAVMTDAQVSGRLDEPSINVSMSSAEDVKEALSNTEKAVAVLEKLL</sequence>
<reference evidence="2" key="1">
    <citation type="submission" date="2023-06" db="EMBL/GenBank/DDBJ databases">
        <title>Genome-scale phylogeny and comparative genomics of the fungal order Sordariales.</title>
        <authorList>
            <consortium name="Lawrence Berkeley National Laboratory"/>
            <person name="Hensen N."/>
            <person name="Bonometti L."/>
            <person name="Westerberg I."/>
            <person name="Brannstrom I.O."/>
            <person name="Guillou S."/>
            <person name="Cros-Aarteil S."/>
            <person name="Calhoun S."/>
            <person name="Haridas S."/>
            <person name="Kuo A."/>
            <person name="Mondo S."/>
            <person name="Pangilinan J."/>
            <person name="Riley R."/>
            <person name="Labutti K."/>
            <person name="Andreopoulos B."/>
            <person name="Lipzen A."/>
            <person name="Chen C."/>
            <person name="Yanf M."/>
            <person name="Daum C."/>
            <person name="Ng V."/>
            <person name="Clum A."/>
            <person name="Steindorff A."/>
            <person name="Ohm R."/>
            <person name="Martin F."/>
            <person name="Silar P."/>
            <person name="Natvig D."/>
            <person name="Lalanne C."/>
            <person name="Gautier V."/>
            <person name="Ament-Velasquez S.L."/>
            <person name="Kruys A."/>
            <person name="Hutchinson M.I."/>
            <person name="Powell A.J."/>
            <person name="Barry K."/>
            <person name="Miller A.N."/>
            <person name="Grigoriev I.V."/>
            <person name="Debuchy R."/>
            <person name="Gladieux P."/>
            <person name="Thoren M.H."/>
            <person name="Johannesson H."/>
        </authorList>
    </citation>
    <scope>NUCLEOTIDE SEQUENCE</scope>
    <source>
        <strain evidence="2">SMH2532-1</strain>
    </source>
</reference>
<feature type="transmembrane region" description="Helical" evidence="1">
    <location>
        <begin position="311"/>
        <end position="334"/>
    </location>
</feature>
<evidence type="ECO:0000313" key="2">
    <source>
        <dbReference type="EMBL" id="KAK0647077.1"/>
    </source>
</evidence>
<keyword evidence="1" id="KW-1133">Transmembrane helix</keyword>